<protein>
    <submittedName>
        <fullName evidence="5">GntR family transcriptional regulator</fullName>
    </submittedName>
</protein>
<evidence type="ECO:0000256" key="1">
    <source>
        <dbReference type="ARBA" id="ARBA00023015"/>
    </source>
</evidence>
<dbReference type="SUPFAM" id="SSF46785">
    <property type="entry name" value="Winged helix' DNA-binding domain"/>
    <property type="match status" value="1"/>
</dbReference>
<dbReference type="Pfam" id="PF00392">
    <property type="entry name" value="GntR"/>
    <property type="match status" value="1"/>
</dbReference>
<dbReference type="PANTHER" id="PTHR43537">
    <property type="entry name" value="TRANSCRIPTIONAL REGULATOR, GNTR FAMILY"/>
    <property type="match status" value="1"/>
</dbReference>
<organism evidence="5 6">
    <name type="scientific">Curtobacterium subtropicum</name>
    <dbReference type="NCBI Taxonomy" id="3055138"/>
    <lineage>
        <taxon>Bacteria</taxon>
        <taxon>Bacillati</taxon>
        <taxon>Actinomycetota</taxon>
        <taxon>Actinomycetes</taxon>
        <taxon>Micrococcales</taxon>
        <taxon>Microbacteriaceae</taxon>
        <taxon>Curtobacterium</taxon>
    </lineage>
</organism>
<keyword evidence="2" id="KW-0238">DNA-binding</keyword>
<dbReference type="SUPFAM" id="SSF48008">
    <property type="entry name" value="GntR ligand-binding domain-like"/>
    <property type="match status" value="1"/>
</dbReference>
<name>A0ABT7THB6_9MICO</name>
<sequence length="220" mass="24337">MPVPSSAPTEHQLLRDTVRHKIHAAIMDGTLEPGERLNDDELIAWLGVSRTPIREALSQLARAGLIEMAPNRYTRVTTPKAEEVVEAMQTLGVLFGGVVRLAVPRLTASTRKKILAQLDRTITELDAHDVPAVNHDALSVFGLYVDACGNENLQRVCRDTTDGLAFRLRLPNLDELIDWDQLTTDFRRLRDATESGDNVAAELATEAIHLLPGEKQHRPG</sequence>
<dbReference type="Pfam" id="PF07729">
    <property type="entry name" value="FCD"/>
    <property type="match status" value="1"/>
</dbReference>
<dbReference type="CDD" id="cd07377">
    <property type="entry name" value="WHTH_GntR"/>
    <property type="match status" value="1"/>
</dbReference>
<feature type="domain" description="HTH gntR-type" evidence="4">
    <location>
        <begin position="12"/>
        <end position="79"/>
    </location>
</feature>
<dbReference type="SMART" id="SM00345">
    <property type="entry name" value="HTH_GNTR"/>
    <property type="match status" value="1"/>
</dbReference>
<keyword evidence="3" id="KW-0804">Transcription</keyword>
<dbReference type="InterPro" id="IPR036390">
    <property type="entry name" value="WH_DNA-bd_sf"/>
</dbReference>
<dbReference type="Proteomes" id="UP001235720">
    <property type="component" value="Unassembled WGS sequence"/>
</dbReference>
<evidence type="ECO:0000256" key="2">
    <source>
        <dbReference type="ARBA" id="ARBA00023125"/>
    </source>
</evidence>
<evidence type="ECO:0000313" key="5">
    <source>
        <dbReference type="EMBL" id="MDM7888945.1"/>
    </source>
</evidence>
<dbReference type="InterPro" id="IPR000524">
    <property type="entry name" value="Tscrpt_reg_HTH_GntR"/>
</dbReference>
<proteinExistence type="predicted"/>
<comment type="caution">
    <text evidence="5">The sequence shown here is derived from an EMBL/GenBank/DDBJ whole genome shotgun (WGS) entry which is preliminary data.</text>
</comment>
<keyword evidence="1" id="KW-0805">Transcription regulation</keyword>
<dbReference type="EMBL" id="JAUCMM010000007">
    <property type="protein sequence ID" value="MDM7888945.1"/>
    <property type="molecule type" value="Genomic_DNA"/>
</dbReference>
<dbReference type="Gene3D" id="1.20.120.530">
    <property type="entry name" value="GntR ligand-binding domain-like"/>
    <property type="match status" value="1"/>
</dbReference>
<dbReference type="InterPro" id="IPR011711">
    <property type="entry name" value="GntR_C"/>
</dbReference>
<dbReference type="InterPro" id="IPR008920">
    <property type="entry name" value="TF_FadR/GntR_C"/>
</dbReference>
<dbReference type="RefSeq" id="WP_289470538.1">
    <property type="nucleotide sequence ID" value="NZ_JAUCMM010000007.1"/>
</dbReference>
<reference evidence="5 6" key="1">
    <citation type="submission" date="2023-06" db="EMBL/GenBank/DDBJ databases">
        <authorList>
            <person name="Feng G."/>
            <person name="Li J."/>
            <person name="Zhu H."/>
        </authorList>
    </citation>
    <scope>NUCLEOTIDE SEQUENCE [LARGE SCALE GENOMIC DNA]</scope>
    <source>
        <strain evidence="5 6">RHCJP20</strain>
    </source>
</reference>
<gene>
    <name evidence="5" type="ORF">QUG98_10810</name>
</gene>
<evidence type="ECO:0000259" key="4">
    <source>
        <dbReference type="PROSITE" id="PS50949"/>
    </source>
</evidence>
<keyword evidence="6" id="KW-1185">Reference proteome</keyword>
<evidence type="ECO:0000313" key="6">
    <source>
        <dbReference type="Proteomes" id="UP001235720"/>
    </source>
</evidence>
<dbReference type="Gene3D" id="1.10.10.10">
    <property type="entry name" value="Winged helix-like DNA-binding domain superfamily/Winged helix DNA-binding domain"/>
    <property type="match status" value="1"/>
</dbReference>
<dbReference type="PROSITE" id="PS50949">
    <property type="entry name" value="HTH_GNTR"/>
    <property type="match status" value="1"/>
</dbReference>
<evidence type="ECO:0000256" key="3">
    <source>
        <dbReference type="ARBA" id="ARBA00023163"/>
    </source>
</evidence>
<dbReference type="InterPro" id="IPR036388">
    <property type="entry name" value="WH-like_DNA-bd_sf"/>
</dbReference>
<accession>A0ABT7THB6</accession>
<dbReference type="PANTHER" id="PTHR43537:SF24">
    <property type="entry name" value="GLUCONATE OPERON TRANSCRIPTIONAL REPRESSOR"/>
    <property type="match status" value="1"/>
</dbReference>